<organism evidence="2">
    <name type="scientific">Shewanella sp. (strain MR-7)</name>
    <dbReference type="NCBI Taxonomy" id="60481"/>
    <lineage>
        <taxon>Bacteria</taxon>
        <taxon>Pseudomonadati</taxon>
        <taxon>Pseudomonadota</taxon>
        <taxon>Gammaproteobacteria</taxon>
        <taxon>Alteromonadales</taxon>
        <taxon>Shewanellaceae</taxon>
        <taxon>Shewanella</taxon>
    </lineage>
</organism>
<feature type="domain" description="RNA polymerase sigma-70 ECF-like HTH" evidence="1">
    <location>
        <begin position="39"/>
        <end position="206"/>
    </location>
</feature>
<dbReference type="AlphaFoldDB" id="Q0HW85"/>
<dbReference type="KEGG" id="shm:Shewmr7_1625"/>
<gene>
    <name evidence="2" type="ordered locus">Shewmr7_1625</name>
</gene>
<accession>Q0HW85</accession>
<evidence type="ECO:0000313" key="2">
    <source>
        <dbReference type="EMBL" id="ABI42620.1"/>
    </source>
</evidence>
<name>Q0HW85_SHESR</name>
<protein>
    <submittedName>
        <fullName evidence="2">RNA polymerase, sigma-24 subunit, ECF subfamily</fullName>
    </submittedName>
</protein>
<dbReference type="InterPro" id="IPR053812">
    <property type="entry name" value="HTH_Sigma70_ECF-like"/>
</dbReference>
<reference evidence="2" key="1">
    <citation type="submission" date="2006-08" db="EMBL/GenBank/DDBJ databases">
        <title>Complete sequence of Chromosome1 of Shewanella sp. MR-7.</title>
        <authorList>
            <consortium name="US DOE Joint Genome Institute"/>
            <person name="Copeland A."/>
            <person name="Lucas S."/>
            <person name="Lapidus A."/>
            <person name="Barry K."/>
            <person name="Detter J.C."/>
            <person name="Glavina del Rio T."/>
            <person name="Hammon N."/>
            <person name="Israni S."/>
            <person name="Dalin E."/>
            <person name="Tice H."/>
            <person name="Pitluck S."/>
            <person name="Kiss H."/>
            <person name="Brettin T."/>
            <person name="Bruce D."/>
            <person name="Han C."/>
            <person name="Tapia R."/>
            <person name="Gilna P."/>
            <person name="Schmutz J."/>
            <person name="Larimer F."/>
            <person name="Land M."/>
            <person name="Hauser L."/>
            <person name="Kyrpides N."/>
            <person name="Mikhailova N."/>
            <person name="Nealson K."/>
            <person name="Konstantinidis K."/>
            <person name="Klappenbach J."/>
            <person name="Tiedje J."/>
            <person name="Richardson P."/>
        </authorList>
    </citation>
    <scope>NUCLEOTIDE SEQUENCE</scope>
    <source>
        <strain evidence="2">MR-7</strain>
    </source>
</reference>
<dbReference type="EMBL" id="CP000444">
    <property type="protein sequence ID" value="ABI42620.1"/>
    <property type="molecule type" value="Genomic_DNA"/>
</dbReference>
<proteinExistence type="predicted"/>
<evidence type="ECO:0000259" key="1">
    <source>
        <dbReference type="Pfam" id="PF07638"/>
    </source>
</evidence>
<dbReference type="Pfam" id="PF07638">
    <property type="entry name" value="Sigma70_ECF"/>
    <property type="match status" value="1"/>
</dbReference>
<sequence>MKMCLNQRCFILNLLATYDTDELDFLTDIVLRWNQDPKQVESQLYRFAYQTFRNIASDLRAKSLAELDDNTWLRISCNTTSLVHEAFIKVSQGQGVSTTTSRELYLLFSQVIYSILIDNIRKSQAKKRLRESDLTQQSSFYNPQQLIYIEQVLKRLAVDYPRQVSVFIYKYVCLSSLKDISLMLGISESSVDKDLSFIKKCLSLHLNY</sequence>
<dbReference type="HOGENOM" id="CLU_102127_1_0_6"/>